<comment type="caution">
    <text evidence="2">The sequence shown here is derived from an EMBL/GenBank/DDBJ whole genome shotgun (WGS) entry which is preliminary data.</text>
</comment>
<evidence type="ECO:0000256" key="1">
    <source>
        <dbReference type="SAM" id="MobiDB-lite"/>
    </source>
</evidence>
<dbReference type="AlphaFoldDB" id="A0A0F9KHA6"/>
<feature type="region of interest" description="Disordered" evidence="1">
    <location>
        <begin position="596"/>
        <end position="634"/>
    </location>
</feature>
<evidence type="ECO:0000313" key="2">
    <source>
        <dbReference type="EMBL" id="KKM74131.1"/>
    </source>
</evidence>
<proteinExistence type="predicted"/>
<dbReference type="EMBL" id="LAZR01009190">
    <property type="protein sequence ID" value="KKM74131.1"/>
    <property type="molecule type" value="Genomic_DNA"/>
</dbReference>
<sequence>MPVVPATETLIDSRGARKTARPYPNPFFDLANNYIPSNIKTLFKFCKSFYYTNSFLRNVVTKLTEYPITDILYDEPLDEHWQNRLNDILHKQIKIKSFLIEIGLDYFTYGNAFITASMKPKRFLKCGVCGHEELIDNVKFKLKKYSFVGICKECGAQEVPMVPKDEEIASIKNFRLHRWSPENIDIEYNSITGTSSYFYTIPARVKRQITSGNVTVLRDIPLVFLESLRTRKKIEISSDNLFHFKYPTLAEEDMGWGKPIILPALKDIYYLQTLKRGNEAIANEHIVPKKCVFPANTTTLDPYTQMNLGVWRSKIEEQIEKWKSDPNNIAIFPIPMGYQELGGNARMLLLTPELKFLEENIINSLGVPLEFIKGGASWTGSSVSLRIVENHFLGYRELLTDFLNYFVMDRLNAFLKIPAVKLKFKKFKMNDDSEAKALSIELNAAGKISDFTLLSEFGLDPEKEVEANKAMRETLTEEQIKAGEMQAEAAGKAMVIQARYQVRAQRAANDERLKIQAELFQEELVKENIGIPEDPMKLVDKYAMEIFYMEPETQQTYLNKMSEDMPITYRLVLDRLNMYQSELYNLPMIGDQMESPAMMEEQGATTQPPAPKERKKITVKKQGEKTKGATRGQP</sequence>
<gene>
    <name evidence="2" type="ORF">LCGC14_1403520</name>
</gene>
<name>A0A0F9KHA6_9ZZZZ</name>
<reference evidence="2" key="1">
    <citation type="journal article" date="2015" name="Nature">
        <title>Complex archaea that bridge the gap between prokaryotes and eukaryotes.</title>
        <authorList>
            <person name="Spang A."/>
            <person name="Saw J.H."/>
            <person name="Jorgensen S.L."/>
            <person name="Zaremba-Niedzwiedzka K."/>
            <person name="Martijn J."/>
            <person name="Lind A.E."/>
            <person name="van Eijk R."/>
            <person name="Schleper C."/>
            <person name="Guy L."/>
            <person name="Ettema T.J."/>
        </authorList>
    </citation>
    <scope>NUCLEOTIDE SEQUENCE</scope>
</reference>
<accession>A0A0F9KHA6</accession>
<protein>
    <submittedName>
        <fullName evidence="2">Uncharacterized protein</fullName>
    </submittedName>
</protein>
<organism evidence="2">
    <name type="scientific">marine sediment metagenome</name>
    <dbReference type="NCBI Taxonomy" id="412755"/>
    <lineage>
        <taxon>unclassified sequences</taxon>
        <taxon>metagenomes</taxon>
        <taxon>ecological metagenomes</taxon>
    </lineage>
</organism>